<name>A0A2I0ACP5_9ASPA</name>
<dbReference type="Proteomes" id="UP000236161">
    <property type="component" value="Unassembled WGS sequence"/>
</dbReference>
<dbReference type="InterPro" id="IPR012389">
    <property type="entry name" value="Cyclin_P/U"/>
</dbReference>
<dbReference type="GO" id="GO:0019901">
    <property type="term" value="F:protein kinase binding"/>
    <property type="evidence" value="ECO:0007669"/>
    <property type="project" value="UniProtKB-UniRule"/>
</dbReference>
<proteinExistence type="inferred from homology"/>
<evidence type="ECO:0000256" key="1">
    <source>
        <dbReference type="ARBA" id="ARBA00007215"/>
    </source>
</evidence>
<dbReference type="STRING" id="1088818.A0A2I0ACP5"/>
<dbReference type="EMBL" id="KZ451999">
    <property type="protein sequence ID" value="PKA53313.1"/>
    <property type="molecule type" value="Genomic_DNA"/>
</dbReference>
<evidence type="ECO:0000256" key="5">
    <source>
        <dbReference type="PIRNR" id="PIRNR027110"/>
    </source>
</evidence>
<evidence type="ECO:0000256" key="3">
    <source>
        <dbReference type="ARBA" id="ARBA00023127"/>
    </source>
</evidence>
<dbReference type="GO" id="GO:0051301">
    <property type="term" value="P:cell division"/>
    <property type="evidence" value="ECO:0007669"/>
    <property type="project" value="UniProtKB-UniRule"/>
</dbReference>
<dbReference type="SUPFAM" id="SSF47954">
    <property type="entry name" value="Cyclin-like"/>
    <property type="match status" value="1"/>
</dbReference>
<evidence type="ECO:0000313" key="7">
    <source>
        <dbReference type="Proteomes" id="UP000236161"/>
    </source>
</evidence>
<keyword evidence="3 5" id="KW-0195">Cyclin</keyword>
<dbReference type="AlphaFoldDB" id="A0A2I0ACP5"/>
<dbReference type="InterPro" id="IPR013922">
    <property type="entry name" value="Cyclin_PHO80-like"/>
</dbReference>
<dbReference type="Gene3D" id="1.10.472.10">
    <property type="entry name" value="Cyclin-like"/>
    <property type="match status" value="1"/>
</dbReference>
<evidence type="ECO:0000256" key="4">
    <source>
        <dbReference type="ARBA" id="ARBA00023306"/>
    </source>
</evidence>
<sequence>MAEAFLLGEDPTGTPRVISILSSLVQRAADRNDSLAAGRIQSPPNLVARAFLSPAKPAISIRDYLDRIFLYSHCSPSCYVVAFIYLDRFLHFHPSLAVDSFNVHRLLITAVLTAVKFMEDRFYDNAYFARVGGISLAEMNYLEVDFLFGVRFELNVTPIVFTSYCSILQREVNLLNPQIPPRMPCLPSEEEPCSNNCHNKQLTA</sequence>
<evidence type="ECO:0000256" key="2">
    <source>
        <dbReference type="ARBA" id="ARBA00022618"/>
    </source>
</evidence>
<accession>A0A2I0ACP5</accession>
<evidence type="ECO:0000313" key="6">
    <source>
        <dbReference type="EMBL" id="PKA53313.1"/>
    </source>
</evidence>
<dbReference type="InterPro" id="IPR036915">
    <property type="entry name" value="Cyclin-like_sf"/>
</dbReference>
<keyword evidence="7" id="KW-1185">Reference proteome</keyword>
<dbReference type="PANTHER" id="PTHR15615:SF91">
    <property type="entry name" value="CYCLIN-P4-1"/>
    <property type="match status" value="1"/>
</dbReference>
<dbReference type="PANTHER" id="PTHR15615">
    <property type="match status" value="1"/>
</dbReference>
<comment type="similarity">
    <text evidence="1">Belongs to the cyclin family. Cyclin U/P subfamily.</text>
</comment>
<keyword evidence="4" id="KW-0131">Cell cycle</keyword>
<protein>
    <recommendedName>
        <fullName evidence="5">Cyclin</fullName>
    </recommendedName>
</protein>
<organism evidence="6 7">
    <name type="scientific">Apostasia shenzhenica</name>
    <dbReference type="NCBI Taxonomy" id="1088818"/>
    <lineage>
        <taxon>Eukaryota</taxon>
        <taxon>Viridiplantae</taxon>
        <taxon>Streptophyta</taxon>
        <taxon>Embryophyta</taxon>
        <taxon>Tracheophyta</taxon>
        <taxon>Spermatophyta</taxon>
        <taxon>Magnoliopsida</taxon>
        <taxon>Liliopsida</taxon>
        <taxon>Asparagales</taxon>
        <taxon>Orchidaceae</taxon>
        <taxon>Apostasioideae</taxon>
        <taxon>Apostasia</taxon>
    </lineage>
</organism>
<keyword evidence="2" id="KW-0132">Cell division</keyword>
<dbReference type="PIRSF" id="PIRSF027110">
    <property type="entry name" value="PREG"/>
    <property type="match status" value="1"/>
</dbReference>
<reference evidence="6 7" key="1">
    <citation type="journal article" date="2017" name="Nature">
        <title>The Apostasia genome and the evolution of orchids.</title>
        <authorList>
            <person name="Zhang G.Q."/>
            <person name="Liu K.W."/>
            <person name="Li Z."/>
            <person name="Lohaus R."/>
            <person name="Hsiao Y.Y."/>
            <person name="Niu S.C."/>
            <person name="Wang J.Y."/>
            <person name="Lin Y.C."/>
            <person name="Xu Q."/>
            <person name="Chen L.J."/>
            <person name="Yoshida K."/>
            <person name="Fujiwara S."/>
            <person name="Wang Z.W."/>
            <person name="Zhang Y.Q."/>
            <person name="Mitsuda N."/>
            <person name="Wang M."/>
            <person name="Liu G.H."/>
            <person name="Pecoraro L."/>
            <person name="Huang H.X."/>
            <person name="Xiao X.J."/>
            <person name="Lin M."/>
            <person name="Wu X.Y."/>
            <person name="Wu W.L."/>
            <person name="Chen Y.Y."/>
            <person name="Chang S.B."/>
            <person name="Sakamoto S."/>
            <person name="Ohme-Takagi M."/>
            <person name="Yagi M."/>
            <person name="Zeng S.J."/>
            <person name="Shen C.Y."/>
            <person name="Yeh C.M."/>
            <person name="Luo Y.B."/>
            <person name="Tsai W.C."/>
            <person name="Van de Peer Y."/>
            <person name="Liu Z.J."/>
        </authorList>
    </citation>
    <scope>NUCLEOTIDE SEQUENCE [LARGE SCALE GENOMIC DNA]</scope>
    <source>
        <strain evidence="7">cv. Shenzhen</strain>
        <tissue evidence="6">Stem</tissue>
    </source>
</reference>
<dbReference type="OrthoDB" id="337735at2759"/>
<dbReference type="Pfam" id="PF08613">
    <property type="entry name" value="Cyclin"/>
    <property type="match status" value="1"/>
</dbReference>
<gene>
    <name evidence="6" type="primary">CYCP4-1</name>
    <name evidence="6" type="ORF">AXF42_Ash010043</name>
</gene>